<dbReference type="Gene3D" id="2.40.50.140">
    <property type="entry name" value="Nucleic acid-binding proteins"/>
    <property type="match status" value="1"/>
</dbReference>
<dbReference type="VEuPathDB" id="CryptoDB:Cvel_1090"/>
<feature type="compositionally biased region" description="Basic and acidic residues" evidence="1">
    <location>
        <begin position="605"/>
        <end position="616"/>
    </location>
</feature>
<feature type="region of interest" description="Disordered" evidence="1">
    <location>
        <begin position="1020"/>
        <end position="1044"/>
    </location>
</feature>
<accession>A0A0G4HJ76</accession>
<organism evidence="2">
    <name type="scientific">Chromera velia CCMP2878</name>
    <dbReference type="NCBI Taxonomy" id="1169474"/>
    <lineage>
        <taxon>Eukaryota</taxon>
        <taxon>Sar</taxon>
        <taxon>Alveolata</taxon>
        <taxon>Colpodellida</taxon>
        <taxon>Chromeraceae</taxon>
        <taxon>Chromera</taxon>
    </lineage>
</organism>
<feature type="compositionally biased region" description="Low complexity" evidence="1">
    <location>
        <begin position="483"/>
        <end position="498"/>
    </location>
</feature>
<reference evidence="2" key="1">
    <citation type="submission" date="2014-11" db="EMBL/GenBank/DDBJ databases">
        <authorList>
            <person name="Otto D Thomas"/>
            <person name="Naeem Raeece"/>
        </authorList>
    </citation>
    <scope>NUCLEOTIDE SEQUENCE</scope>
</reference>
<evidence type="ECO:0000256" key="1">
    <source>
        <dbReference type="SAM" id="MobiDB-lite"/>
    </source>
</evidence>
<feature type="compositionally biased region" description="Low complexity" evidence="1">
    <location>
        <begin position="743"/>
        <end position="756"/>
    </location>
</feature>
<proteinExistence type="predicted"/>
<feature type="region of interest" description="Disordered" evidence="1">
    <location>
        <begin position="742"/>
        <end position="780"/>
    </location>
</feature>
<evidence type="ECO:0000313" key="2">
    <source>
        <dbReference type="EMBL" id="CEM44095.1"/>
    </source>
</evidence>
<gene>
    <name evidence="2" type="ORF">Cvel_1090</name>
</gene>
<feature type="compositionally biased region" description="Low complexity" evidence="1">
    <location>
        <begin position="429"/>
        <end position="448"/>
    </location>
</feature>
<dbReference type="AlphaFoldDB" id="A0A0G4HJ76"/>
<evidence type="ECO:0008006" key="3">
    <source>
        <dbReference type="Google" id="ProtNLM"/>
    </source>
</evidence>
<name>A0A0G4HJ76_9ALVE</name>
<protein>
    <recommendedName>
        <fullName evidence="3">CSD domain-containing protein</fullName>
    </recommendedName>
</protein>
<dbReference type="EMBL" id="CDMZ01002838">
    <property type="protein sequence ID" value="CEM44095.1"/>
    <property type="molecule type" value="Genomic_DNA"/>
</dbReference>
<feature type="compositionally biased region" description="Acidic residues" evidence="1">
    <location>
        <begin position="499"/>
        <end position="510"/>
    </location>
</feature>
<feature type="region of interest" description="Disordered" evidence="1">
    <location>
        <begin position="410"/>
        <end position="616"/>
    </location>
</feature>
<sequence>MPRFSASSRTSERLELRRDALRKPPRTLECSLGLQDTGMFVILKDGTVQTETAAGTCVKSVPSWTAPETAISCEDPETFDEDSFDRAAAAERLIKKELCVLEGLCSVTGDRRVDFVFASGLEEFALLSHPSGKKDLRVRLVKRGGVRFVVSDEKERTTGAKVKINSGKVFQQACTQEAFSTTQSPDGSHIQRVYAAFECKIQSSASSSALDFGGVWERGMGARGGGGRDPGAQHHRVAACAWVRAVEADASSEEAMRRRFLLKCTFQRGGPSDEAMDANCAYELGVRCLVNGYSRAGVGFKDKQGTVLPDRVAVRTQTELLQSANVWTRRNPSDPENNSAVSEAVNSLGIILDWMARVVDAQPEGTVLLIDFESVKKMTAEGRPFFENFLNCSKAPEDELSALLRAKVGFPSQTPEGNPGPSAAHFSQASTTKSLAPSAAAPASSKSSIEPVAGSTEGRGDALEREEGKVTEGKSEGKDFESDSGSSDGFSFLSMMDSESGEDDLDMEEENDHRVGGGSVEEEGDCDADGRADSQRQGGDGWVAVSGRKRRKGKGRNGQGDGGGNRPSERQGGRSELLQRLGLGGGPTGGGEEKSSAAHKSRGGGRGDRGQEKEKERFLSRWLEGEVQAVYAQPEKQFGFIRPTVDIHSSSVGAFNSAKERRGPGAEGQDVHFHFSSVIGNGGLDLAKGDFVVFKIDPNRKPKGGGKHRSESAVAVRVRQFSCDPRDRGRLEEVRRVLRQLASGNSSSSPGESVSGDWRSHTSVSTEGMGRRGGVSSNRETPIRAAAESEALWILVFDFLSQVRIQKERRYGQQSKAISVHQTESDRVSEELFDEVLWVFGALVQSDEEKLRLAGGETFEGGVGLSACQTAVEETAFLRVIEREALMRESPVQVLLQKRIKKEISKEREGCLATRLLLSLATTAPHRAVGLLPIVKGGVEGRGGGGLRDSAIESASASFRGRLLLTRLLEVFALSAASKGFLDYRTLPRVPSAVEVAGASALKSYLTDFRRQRGRGQNRELDSLHLPGLSSSGPGGSGESLLTETGGLPQLRVKEKYESAHEFLDAMVRLLRFECFAALFKGISDLRNGTLDLRDMAVHDARLVALRFESAGEGGTALMPRSQARWNSAPALQLVLKVDPRRPVRDWKRSRNLMFGNLIAIARVFRGSGGIRV</sequence>
<feature type="compositionally biased region" description="Gly residues" evidence="1">
    <location>
        <begin position="556"/>
        <end position="565"/>
    </location>
</feature>
<dbReference type="InterPro" id="IPR012340">
    <property type="entry name" value="NA-bd_OB-fold"/>
</dbReference>
<feature type="compositionally biased region" description="Basic and acidic residues" evidence="1">
    <location>
        <begin position="458"/>
        <end position="481"/>
    </location>
</feature>